<dbReference type="EMBL" id="JAQIZZ010000006">
    <property type="protein sequence ID" value="KAJ5537463.1"/>
    <property type="molecule type" value="Genomic_DNA"/>
</dbReference>
<dbReference type="SUPFAM" id="SSF140996">
    <property type="entry name" value="Hermes dimerisation domain"/>
    <property type="match status" value="1"/>
</dbReference>
<dbReference type="GO" id="GO:0005634">
    <property type="term" value="C:nucleus"/>
    <property type="evidence" value="ECO:0007669"/>
    <property type="project" value="UniProtKB-SubCell"/>
</dbReference>
<gene>
    <name evidence="8" type="ORF">N7494_006942</name>
</gene>
<dbReference type="GO" id="GO:0008270">
    <property type="term" value="F:zinc ion binding"/>
    <property type="evidence" value="ECO:0007669"/>
    <property type="project" value="UniProtKB-KW"/>
</dbReference>
<evidence type="ECO:0000313" key="8">
    <source>
        <dbReference type="EMBL" id="KAJ5537463.1"/>
    </source>
</evidence>
<protein>
    <recommendedName>
        <fullName evidence="7">HAT C-terminal dimerisation domain-containing protein</fullName>
    </recommendedName>
</protein>
<keyword evidence="5" id="KW-0539">Nucleus</keyword>
<organism evidence="8 9">
    <name type="scientific">Penicillium frequentans</name>
    <dbReference type="NCBI Taxonomy" id="3151616"/>
    <lineage>
        <taxon>Eukaryota</taxon>
        <taxon>Fungi</taxon>
        <taxon>Dikarya</taxon>
        <taxon>Ascomycota</taxon>
        <taxon>Pezizomycotina</taxon>
        <taxon>Eurotiomycetes</taxon>
        <taxon>Eurotiomycetidae</taxon>
        <taxon>Eurotiales</taxon>
        <taxon>Aspergillaceae</taxon>
        <taxon>Penicillium</taxon>
    </lineage>
</organism>
<evidence type="ECO:0000256" key="3">
    <source>
        <dbReference type="ARBA" id="ARBA00022771"/>
    </source>
</evidence>
<evidence type="ECO:0000256" key="6">
    <source>
        <dbReference type="SAM" id="MobiDB-lite"/>
    </source>
</evidence>
<keyword evidence="4" id="KW-0862">Zinc</keyword>
<sequence>MVCLQRISHLHDREKKTAVRPALNPPTTPVSTSPTAPSNISISLSNLDTDICPSQSISQVECETDCVEIKQRDGTRLKERSWVWKYYQTTPESALKQNLQQAHKLFQDGHSERQGPLSSWITKEKKLPLEETILDRIITTCQPFTCVEQPSFKAMLRSVDFEASIPSADTVSRRLNLRLDALDSELQILMASASSIALSLDGWTSQNSLPMLAINAHWMSSAFQQHRACIGFVEITCNHSGENLANIVATVLERFHISDKVMTITADNASNNDTLHRCLFQKLCQREACDFLDDVAKTRWKTINVPNSPIAKLWLLALWIARSPQRIQKWDNRPGCTKTIHYDVDTRWNSTFVMIERAEECRRQLEDTVNDEPDIEALRLTPNDWRQLSDIKKILAPFNEYTEYVSRDSPSIHMAARMFEELRSILLAIKERRGAWQNVSPALTVPISDGITLLEHYHDCIKDNDIYYIASVLDPRIKTKWLKTLPDGESIVDRIRAFLKKAYPAPKQPVSTALNKSYKSFEYRFLEAFQPTQYNVTESDIDQYFDTPTISTGFDISQSQTEFIRNWWKINRLEFTCMAQVAQDHLAISAAEVDIERLFNNGRDVLGIRRFSMKGRTLGTLLRLKDAERWKSE</sequence>
<proteinExistence type="predicted"/>
<dbReference type="AlphaFoldDB" id="A0AAD6GCC8"/>
<feature type="compositionally biased region" description="Low complexity" evidence="6">
    <location>
        <begin position="29"/>
        <end position="38"/>
    </location>
</feature>
<feature type="domain" description="HAT C-terminal dimerisation" evidence="7">
    <location>
        <begin position="554"/>
        <end position="625"/>
    </location>
</feature>
<dbReference type="PANTHER" id="PTHR46481:SF10">
    <property type="entry name" value="ZINC FINGER BED DOMAIN-CONTAINING PROTEIN 39"/>
    <property type="match status" value="1"/>
</dbReference>
<name>A0AAD6GCC8_9EURO</name>
<dbReference type="InterPro" id="IPR008906">
    <property type="entry name" value="HATC_C_dom"/>
</dbReference>
<keyword evidence="9" id="KW-1185">Reference proteome</keyword>
<dbReference type="SUPFAM" id="SSF53098">
    <property type="entry name" value="Ribonuclease H-like"/>
    <property type="match status" value="1"/>
</dbReference>
<evidence type="ECO:0000256" key="1">
    <source>
        <dbReference type="ARBA" id="ARBA00004123"/>
    </source>
</evidence>
<dbReference type="InterPro" id="IPR052035">
    <property type="entry name" value="ZnF_BED_domain_contain"/>
</dbReference>
<keyword evidence="2" id="KW-0479">Metal-binding</keyword>
<keyword evidence="3" id="KW-0863">Zinc-finger</keyword>
<comment type="subcellular location">
    <subcellularLocation>
        <location evidence="1">Nucleus</location>
    </subcellularLocation>
</comment>
<dbReference type="PANTHER" id="PTHR46481">
    <property type="entry name" value="ZINC FINGER BED DOMAIN-CONTAINING PROTEIN 4"/>
    <property type="match status" value="1"/>
</dbReference>
<evidence type="ECO:0000256" key="4">
    <source>
        <dbReference type="ARBA" id="ARBA00022833"/>
    </source>
</evidence>
<comment type="caution">
    <text evidence="8">The sequence shown here is derived from an EMBL/GenBank/DDBJ whole genome shotgun (WGS) entry which is preliminary data.</text>
</comment>
<evidence type="ECO:0000313" key="9">
    <source>
        <dbReference type="Proteomes" id="UP001220324"/>
    </source>
</evidence>
<evidence type="ECO:0000256" key="5">
    <source>
        <dbReference type="ARBA" id="ARBA00023242"/>
    </source>
</evidence>
<evidence type="ECO:0000256" key="2">
    <source>
        <dbReference type="ARBA" id="ARBA00022723"/>
    </source>
</evidence>
<dbReference type="Proteomes" id="UP001220324">
    <property type="component" value="Unassembled WGS sequence"/>
</dbReference>
<dbReference type="GO" id="GO:0046983">
    <property type="term" value="F:protein dimerization activity"/>
    <property type="evidence" value="ECO:0007669"/>
    <property type="project" value="InterPro"/>
</dbReference>
<dbReference type="Pfam" id="PF05699">
    <property type="entry name" value="Dimer_Tnp_hAT"/>
    <property type="match status" value="1"/>
</dbReference>
<dbReference type="InterPro" id="IPR012337">
    <property type="entry name" value="RNaseH-like_sf"/>
</dbReference>
<feature type="region of interest" description="Disordered" evidence="6">
    <location>
        <begin position="20"/>
        <end position="39"/>
    </location>
</feature>
<accession>A0AAD6GCC8</accession>
<evidence type="ECO:0000259" key="7">
    <source>
        <dbReference type="Pfam" id="PF05699"/>
    </source>
</evidence>
<reference evidence="8 9" key="1">
    <citation type="journal article" date="2023" name="IMA Fungus">
        <title>Comparative genomic study of the Penicillium genus elucidates a diverse pangenome and 15 lateral gene transfer events.</title>
        <authorList>
            <person name="Petersen C."/>
            <person name="Sorensen T."/>
            <person name="Nielsen M.R."/>
            <person name="Sondergaard T.E."/>
            <person name="Sorensen J.L."/>
            <person name="Fitzpatrick D.A."/>
            <person name="Frisvad J.C."/>
            <person name="Nielsen K.L."/>
        </authorList>
    </citation>
    <scope>NUCLEOTIDE SEQUENCE [LARGE SCALE GENOMIC DNA]</scope>
    <source>
        <strain evidence="8 9">IBT 35679</strain>
    </source>
</reference>